<gene>
    <name evidence="2" type="ORF">AB0I59_17550</name>
</gene>
<feature type="domain" description="GCN5-related N-acetyltransferase-like" evidence="1">
    <location>
        <begin position="282"/>
        <end position="336"/>
    </location>
</feature>
<dbReference type="PANTHER" id="PTHR19288">
    <property type="entry name" value="4-NITROPHENYLPHOSPHATASE-RELATED"/>
    <property type="match status" value="1"/>
</dbReference>
<reference evidence="2 3" key="1">
    <citation type="submission" date="2024-06" db="EMBL/GenBank/DDBJ databases">
        <title>The Natural Products Discovery Center: Release of the First 8490 Sequenced Strains for Exploring Actinobacteria Biosynthetic Diversity.</title>
        <authorList>
            <person name="Kalkreuter E."/>
            <person name="Kautsar S.A."/>
            <person name="Yang D."/>
            <person name="Bader C.D."/>
            <person name="Teijaro C.N."/>
            <person name="Fluegel L."/>
            <person name="Davis C.M."/>
            <person name="Simpson J.R."/>
            <person name="Lauterbach L."/>
            <person name="Steele A.D."/>
            <person name="Gui C."/>
            <person name="Meng S."/>
            <person name="Li G."/>
            <person name="Viehrig K."/>
            <person name="Ye F."/>
            <person name="Su P."/>
            <person name="Kiefer A.F."/>
            <person name="Nichols A."/>
            <person name="Cepeda A.J."/>
            <person name="Yan W."/>
            <person name="Fan B."/>
            <person name="Jiang Y."/>
            <person name="Adhikari A."/>
            <person name="Zheng C.-J."/>
            <person name="Schuster L."/>
            <person name="Cowan T.M."/>
            <person name="Smanski M.J."/>
            <person name="Chevrette M.G."/>
            <person name="De Carvalho L.P.S."/>
            <person name="Shen B."/>
        </authorList>
    </citation>
    <scope>NUCLEOTIDE SEQUENCE [LARGE SCALE GENOMIC DNA]</scope>
    <source>
        <strain evidence="2 3">NPDC050100</strain>
    </source>
</reference>
<dbReference type="NCBIfam" id="TIGR01460">
    <property type="entry name" value="HAD-SF-IIA"/>
    <property type="match status" value="1"/>
</dbReference>
<evidence type="ECO:0000259" key="1">
    <source>
        <dbReference type="Pfam" id="PF18407"/>
    </source>
</evidence>
<dbReference type="PANTHER" id="PTHR19288:SF95">
    <property type="entry name" value="D-GLYCEROL 3-PHOSPHATE PHOSPHATASE"/>
    <property type="match status" value="1"/>
</dbReference>
<protein>
    <submittedName>
        <fullName evidence="2">HAD-IIA family hydrolase</fullName>
    </submittedName>
</protein>
<name>A0ABV3GG96_MICGL</name>
<keyword evidence="3" id="KW-1185">Reference proteome</keyword>
<dbReference type="Pfam" id="PF13344">
    <property type="entry name" value="Hydrolase_6"/>
    <property type="match status" value="1"/>
</dbReference>
<dbReference type="GO" id="GO:0016787">
    <property type="term" value="F:hydrolase activity"/>
    <property type="evidence" value="ECO:0007669"/>
    <property type="project" value="UniProtKB-KW"/>
</dbReference>
<evidence type="ECO:0000313" key="2">
    <source>
        <dbReference type="EMBL" id="MEV0970441.1"/>
    </source>
</evidence>
<dbReference type="SUPFAM" id="SSF56784">
    <property type="entry name" value="HAD-like"/>
    <property type="match status" value="1"/>
</dbReference>
<comment type="caution">
    <text evidence="2">The sequence shown here is derived from an EMBL/GenBank/DDBJ whole genome shotgun (WGS) entry which is preliminary data.</text>
</comment>
<keyword evidence="2" id="KW-0378">Hydrolase</keyword>
<dbReference type="InterPro" id="IPR006357">
    <property type="entry name" value="HAD-SF_hydro_IIA"/>
</dbReference>
<dbReference type="Pfam" id="PF13242">
    <property type="entry name" value="Hydrolase_like"/>
    <property type="match status" value="1"/>
</dbReference>
<proteinExistence type="predicted"/>
<dbReference type="InterPro" id="IPR023214">
    <property type="entry name" value="HAD_sf"/>
</dbReference>
<organism evidence="2 3">
    <name type="scientific">Microtetraspora glauca</name>
    <dbReference type="NCBI Taxonomy" id="1996"/>
    <lineage>
        <taxon>Bacteria</taxon>
        <taxon>Bacillati</taxon>
        <taxon>Actinomycetota</taxon>
        <taxon>Actinomycetes</taxon>
        <taxon>Streptosporangiales</taxon>
        <taxon>Streptosporangiaceae</taxon>
        <taxon>Microtetraspora</taxon>
    </lineage>
</organism>
<dbReference type="RefSeq" id="WP_358133880.1">
    <property type="nucleotide sequence ID" value="NZ_JBFALK010000009.1"/>
</dbReference>
<dbReference type="Proteomes" id="UP001551675">
    <property type="component" value="Unassembled WGS sequence"/>
</dbReference>
<accession>A0ABV3GG96</accession>
<dbReference type="Gene3D" id="3.40.50.1000">
    <property type="entry name" value="HAD superfamily/HAD-like"/>
    <property type="match status" value="2"/>
</dbReference>
<sequence length="336" mass="34411">MSPHANAAALIEGYDTLLLDLDGVVYLGRHAVPGAPEALAAAQDRGVRLAFVTNNASRTPGAIAAHLSGLGIPAAPEDVVTSAQAAARLVAERFPPGSPVLVVGGMGLRTAVRACGLRPVTTALDGPVAVVQGIWDAMSYGLLCEGTLAVRAGAWFVAANADTTMPTNRGELPGNGSMSRVIATATGVEPVVAGKPEPPLHRESMIRTRAERPLIVGDRLDTDIEGATRAGVDSLLVLTGVAGPLDLLTATPRHRPTHLATDLSGLLEPPARVRRGPDGWECGGWTARWEGGRLGLSGAGDPMSGLRAACAAAWEAAGDGRADEDAVKPVLAALDL</sequence>
<dbReference type="Pfam" id="PF18407">
    <property type="entry name" value="GNAT_like"/>
    <property type="match status" value="1"/>
</dbReference>
<evidence type="ECO:0000313" key="3">
    <source>
        <dbReference type="Proteomes" id="UP001551675"/>
    </source>
</evidence>
<dbReference type="EMBL" id="JBFALK010000009">
    <property type="protein sequence ID" value="MEV0970441.1"/>
    <property type="molecule type" value="Genomic_DNA"/>
</dbReference>
<dbReference type="InterPro" id="IPR036412">
    <property type="entry name" value="HAD-like_sf"/>
</dbReference>
<dbReference type="InterPro" id="IPR041065">
    <property type="entry name" value="GNAT-like"/>
</dbReference>